<sequence length="357" mass="38812">MASATNEIAHDFSPFFLIYKDNTVETLNPPPPHAPPSPSDPNTASKDITISPSTTARIYLPKPTTTQNKLPILLYFHGGGFCVGSAFAADTHRFITTLSSLSNCIAISVEYRLAPKHFLPAAYDDCWSALQWVASHSSSVAKEGGGGEPWLSDHGDFTRVFIAGDSAGGNIAHNIAMKAGRENLPNGVRILGAIASHPYFWNSSPIGSDPVVGHENRVGSRLWMFIHPSCPGGLDDPVINPWGPGAPSLAGLGCSRLLVCVAEKDTLRERNLRYYEAVKESGWRGEVELYEAKGKGHVFHIAEPESEKPLSGLFLELLSWPYLTQILPASLDSLLRLNHRSGSVWAIRQEARPPGHF</sequence>
<name>A0ACB7YU96_9ERIC</name>
<keyword evidence="2" id="KW-1185">Reference proteome</keyword>
<comment type="caution">
    <text evidence="1">The sequence shown here is derived from an EMBL/GenBank/DDBJ whole genome shotgun (WGS) entry which is preliminary data.</text>
</comment>
<evidence type="ECO:0000313" key="1">
    <source>
        <dbReference type="EMBL" id="KAH7856480.1"/>
    </source>
</evidence>
<protein>
    <submittedName>
        <fullName evidence="1">Uncharacterized protein</fullName>
    </submittedName>
</protein>
<accession>A0ACB7YU96</accession>
<evidence type="ECO:0000313" key="2">
    <source>
        <dbReference type="Proteomes" id="UP000828048"/>
    </source>
</evidence>
<gene>
    <name evidence="1" type="ORF">Vadar_001828</name>
</gene>
<organism evidence="1 2">
    <name type="scientific">Vaccinium darrowii</name>
    <dbReference type="NCBI Taxonomy" id="229202"/>
    <lineage>
        <taxon>Eukaryota</taxon>
        <taxon>Viridiplantae</taxon>
        <taxon>Streptophyta</taxon>
        <taxon>Embryophyta</taxon>
        <taxon>Tracheophyta</taxon>
        <taxon>Spermatophyta</taxon>
        <taxon>Magnoliopsida</taxon>
        <taxon>eudicotyledons</taxon>
        <taxon>Gunneridae</taxon>
        <taxon>Pentapetalae</taxon>
        <taxon>asterids</taxon>
        <taxon>Ericales</taxon>
        <taxon>Ericaceae</taxon>
        <taxon>Vaccinioideae</taxon>
        <taxon>Vaccinieae</taxon>
        <taxon>Vaccinium</taxon>
    </lineage>
</organism>
<proteinExistence type="predicted"/>
<dbReference type="Proteomes" id="UP000828048">
    <property type="component" value="Chromosome 3"/>
</dbReference>
<dbReference type="EMBL" id="CM037153">
    <property type="protein sequence ID" value="KAH7856480.1"/>
    <property type="molecule type" value="Genomic_DNA"/>
</dbReference>
<reference evidence="1 2" key="1">
    <citation type="journal article" date="2021" name="Hortic Res">
        <title>High-quality reference genome and annotation aids understanding of berry development for evergreen blueberry (Vaccinium darrowii).</title>
        <authorList>
            <person name="Yu J."/>
            <person name="Hulse-Kemp A.M."/>
            <person name="Babiker E."/>
            <person name="Staton M."/>
        </authorList>
    </citation>
    <scope>NUCLEOTIDE SEQUENCE [LARGE SCALE GENOMIC DNA]</scope>
    <source>
        <strain evidence="2">cv. NJ 8807/NJ 8810</strain>
        <tissue evidence="1">Young leaf</tissue>
    </source>
</reference>